<proteinExistence type="inferred from homology"/>
<dbReference type="InterPro" id="IPR001199">
    <property type="entry name" value="Cyt_B5-like_heme/steroid-bd"/>
</dbReference>
<feature type="region of interest" description="Disordered" evidence="16">
    <location>
        <begin position="82"/>
        <end position="102"/>
    </location>
</feature>
<protein>
    <recommendedName>
        <fullName evidence="6">Delta 8-(E)-sphingolipid desaturase</fullName>
        <ecNumber evidence="5">1.14.19.18</ecNumber>
    </recommendedName>
</protein>
<comment type="similarity">
    <text evidence="4">Belongs to the fatty acid desaturase type 1 family.</text>
</comment>
<dbReference type="UniPathway" id="UPA00222"/>
<evidence type="ECO:0000256" key="1">
    <source>
        <dbReference type="ARBA" id="ARBA00004141"/>
    </source>
</evidence>
<evidence type="ECO:0000256" key="9">
    <source>
        <dbReference type="ARBA" id="ARBA00022723"/>
    </source>
</evidence>
<evidence type="ECO:0000256" key="5">
    <source>
        <dbReference type="ARBA" id="ARBA00012019"/>
    </source>
</evidence>
<dbReference type="Gene3D" id="3.10.120.10">
    <property type="entry name" value="Cytochrome b5-like heme/steroid binding domain"/>
    <property type="match status" value="1"/>
</dbReference>
<dbReference type="EMBL" id="CDHN01000001">
    <property type="protein sequence ID" value="CEJ82957.1"/>
    <property type="molecule type" value="Genomic_DNA"/>
</dbReference>
<feature type="compositionally biased region" description="Low complexity" evidence="16">
    <location>
        <begin position="162"/>
        <end position="180"/>
    </location>
</feature>
<evidence type="ECO:0000256" key="14">
    <source>
        <dbReference type="ARBA" id="ARBA00023098"/>
    </source>
</evidence>
<keyword evidence="9" id="KW-0479">Metal-binding</keyword>
<feature type="transmembrane region" description="Helical" evidence="17">
    <location>
        <begin position="330"/>
        <end position="350"/>
    </location>
</feature>
<dbReference type="GO" id="GO:0016020">
    <property type="term" value="C:membrane"/>
    <property type="evidence" value="ECO:0007669"/>
    <property type="project" value="UniProtKB-SubCell"/>
</dbReference>
<comment type="pathway">
    <text evidence="2">Lipid metabolism; sphingolipid metabolism.</text>
</comment>
<dbReference type="OrthoDB" id="260091at2759"/>
<dbReference type="PANTHER" id="PTHR19353">
    <property type="entry name" value="FATTY ACID DESATURASE 2"/>
    <property type="match status" value="1"/>
</dbReference>
<evidence type="ECO:0000313" key="20">
    <source>
        <dbReference type="Proteomes" id="UP000039046"/>
    </source>
</evidence>
<comment type="pathway">
    <text evidence="3">Sphingolipid metabolism.</text>
</comment>
<dbReference type="Proteomes" id="UP000039046">
    <property type="component" value="Unassembled WGS sequence"/>
</dbReference>
<dbReference type="SMART" id="SM01117">
    <property type="entry name" value="Cyt-b5"/>
    <property type="match status" value="1"/>
</dbReference>
<evidence type="ECO:0000256" key="3">
    <source>
        <dbReference type="ARBA" id="ARBA00004991"/>
    </source>
</evidence>
<gene>
    <name evidence="19" type="ORF">VHEMI02994</name>
</gene>
<evidence type="ECO:0000256" key="11">
    <source>
        <dbReference type="ARBA" id="ARBA00022989"/>
    </source>
</evidence>
<dbReference type="GO" id="GO:0016717">
    <property type="term" value="F:oxidoreductase activity, acting on paired donors, with oxidation of a pair of donors resulting in the reduction of molecular oxygen to two molecules of water"/>
    <property type="evidence" value="ECO:0007669"/>
    <property type="project" value="TreeGrafter"/>
</dbReference>
<dbReference type="CDD" id="cd03506">
    <property type="entry name" value="Delta6-FADS-like"/>
    <property type="match status" value="1"/>
</dbReference>
<keyword evidence="15 17" id="KW-0472">Membrane</keyword>
<feature type="transmembrane region" description="Helical" evidence="17">
    <location>
        <begin position="413"/>
        <end position="432"/>
    </location>
</feature>
<keyword evidence="12" id="KW-0560">Oxidoreductase</keyword>
<evidence type="ECO:0000256" key="7">
    <source>
        <dbReference type="ARBA" id="ARBA00022617"/>
    </source>
</evidence>
<dbReference type="PROSITE" id="PS50255">
    <property type="entry name" value="CYTOCHROME_B5_2"/>
    <property type="match status" value="1"/>
</dbReference>
<keyword evidence="13" id="KW-0408">Iron</keyword>
<evidence type="ECO:0000256" key="17">
    <source>
        <dbReference type="SAM" id="Phobius"/>
    </source>
</evidence>
<evidence type="ECO:0000256" key="2">
    <source>
        <dbReference type="ARBA" id="ARBA00004760"/>
    </source>
</evidence>
<dbReference type="InterPro" id="IPR036400">
    <property type="entry name" value="Cyt_B5-like_heme/steroid_sf"/>
</dbReference>
<keyword evidence="8 17" id="KW-0812">Transmembrane</keyword>
<evidence type="ECO:0000256" key="6">
    <source>
        <dbReference type="ARBA" id="ARBA00016939"/>
    </source>
</evidence>
<feature type="domain" description="Cytochrome b5 heme-binding" evidence="18">
    <location>
        <begin position="10"/>
        <end position="85"/>
    </location>
</feature>
<dbReference type="SUPFAM" id="SSF55856">
    <property type="entry name" value="Cytochrome b5-like heme/steroid binding domain"/>
    <property type="match status" value="1"/>
</dbReference>
<keyword evidence="14" id="KW-0443">Lipid metabolism</keyword>
<dbReference type="STRING" id="1531966.A0A0A1T9J3"/>
<evidence type="ECO:0000256" key="15">
    <source>
        <dbReference type="ARBA" id="ARBA00023136"/>
    </source>
</evidence>
<evidence type="ECO:0000256" key="16">
    <source>
        <dbReference type="SAM" id="MobiDB-lite"/>
    </source>
</evidence>
<dbReference type="InterPro" id="IPR012171">
    <property type="entry name" value="Fatty_acid_desaturase"/>
</dbReference>
<dbReference type="EC" id="1.14.19.18" evidence="5"/>
<feature type="transmembrane region" description="Helical" evidence="17">
    <location>
        <begin position="453"/>
        <end position="469"/>
    </location>
</feature>
<dbReference type="AlphaFoldDB" id="A0A0A1T9J3"/>
<comment type="subcellular location">
    <subcellularLocation>
        <location evidence="1">Membrane</location>
        <topology evidence="1">Multi-pass membrane protein</topology>
    </subcellularLocation>
</comment>
<name>A0A0A1T9J3_9HYPO</name>
<feature type="compositionally biased region" description="Polar residues" evidence="16">
    <location>
        <begin position="185"/>
        <end position="202"/>
    </location>
</feature>
<evidence type="ECO:0000256" key="8">
    <source>
        <dbReference type="ARBA" id="ARBA00022692"/>
    </source>
</evidence>
<sequence length="615" mass="69105">MASPSLSSRDNILSPEMVDTMIANGDTIIILEDHILKLNSWLHKHPGGRLAILHMVGRDATEEISVYHSAATLRTMKAFRIGRKPTGPWPNRTPPIRGGVFHASKTPAEDAQQPLLNSEAINDAEEAETAAATAAAVTTTPAPASPAALPSIICTDIDEAWSSSLAPPSPSDTTASSTFSRRLRNNSGSYSASEVATETSSLDGDDASSKPLTKAEALTHPDKWTAWAMLQEEEKDTRDYPSVDPAVQLAITEKYKKLHETVRELGLYQCRYIEYGKEMTRYVTLFCLFLYTLHLGWYIPSGVFLGLFWQQIMFTAHDAGHTSITSIFEIDTLIAIFIADFCCGLSMGWWKSSHNVHHLVTNHPEHDPDIQNVPLFATCPSFFKSITSSYYDGFVFVWDAAADFLVPYQKYTYYPIMALARFNLYFLSWNHVISKRSGALAATKAWWIRPTEIAFMACYWFLFGYLLVWRSIPTWTWRVVFVLTSHLATMPLHVQITLSHWGMSTANIGETESFPQRQLRTTMDVDCPEWLDFIHGGLQFQAIHHLFPRVPRHNLRRVQKLVKEFCAETGIPYSTLSFVEGNKKVIGRLHDIGEQVKVLISCQQYMAATGESGLH</sequence>
<feature type="transmembrane region" description="Helical" evidence="17">
    <location>
        <begin position="288"/>
        <end position="309"/>
    </location>
</feature>
<dbReference type="Pfam" id="PF00173">
    <property type="entry name" value="Cyt-b5"/>
    <property type="match status" value="1"/>
</dbReference>
<accession>A0A0A1T9J3</accession>
<evidence type="ECO:0000256" key="12">
    <source>
        <dbReference type="ARBA" id="ARBA00023002"/>
    </source>
</evidence>
<keyword evidence="20" id="KW-1185">Reference proteome</keyword>
<dbReference type="GO" id="GO:0006665">
    <property type="term" value="P:sphingolipid metabolic process"/>
    <property type="evidence" value="ECO:0007669"/>
    <property type="project" value="UniProtKB-UniPathway"/>
</dbReference>
<evidence type="ECO:0000256" key="4">
    <source>
        <dbReference type="ARBA" id="ARBA00009295"/>
    </source>
</evidence>
<dbReference type="PIRSF" id="PIRSF015921">
    <property type="entry name" value="FA_sphinglp_des"/>
    <property type="match status" value="1"/>
</dbReference>
<evidence type="ECO:0000259" key="18">
    <source>
        <dbReference type="PROSITE" id="PS50255"/>
    </source>
</evidence>
<evidence type="ECO:0000256" key="10">
    <source>
        <dbReference type="ARBA" id="ARBA00022919"/>
    </source>
</evidence>
<dbReference type="GO" id="GO:0046872">
    <property type="term" value="F:metal ion binding"/>
    <property type="evidence" value="ECO:0007669"/>
    <property type="project" value="UniProtKB-KW"/>
</dbReference>
<organism evidence="19 20">
    <name type="scientific">[Torrubiella] hemipterigena</name>
    <dbReference type="NCBI Taxonomy" id="1531966"/>
    <lineage>
        <taxon>Eukaryota</taxon>
        <taxon>Fungi</taxon>
        <taxon>Dikarya</taxon>
        <taxon>Ascomycota</taxon>
        <taxon>Pezizomycotina</taxon>
        <taxon>Sordariomycetes</taxon>
        <taxon>Hypocreomycetidae</taxon>
        <taxon>Hypocreales</taxon>
        <taxon>Clavicipitaceae</taxon>
        <taxon>Clavicipitaceae incertae sedis</taxon>
        <taxon>'Torrubiella' clade</taxon>
    </lineage>
</organism>
<dbReference type="Pfam" id="PF00487">
    <property type="entry name" value="FA_desaturase"/>
    <property type="match status" value="1"/>
</dbReference>
<dbReference type="InterPro" id="IPR005804">
    <property type="entry name" value="FA_desaturase_dom"/>
</dbReference>
<dbReference type="HOGENOM" id="CLU_016265_3_0_1"/>
<keyword evidence="10" id="KW-0746">Sphingolipid metabolism</keyword>
<dbReference type="PANTHER" id="PTHR19353:SF30">
    <property type="entry name" value="DELTA 8-(E)-SPHINGOLIPID DESATURASE"/>
    <property type="match status" value="1"/>
</dbReference>
<evidence type="ECO:0000256" key="13">
    <source>
        <dbReference type="ARBA" id="ARBA00023004"/>
    </source>
</evidence>
<feature type="region of interest" description="Disordered" evidence="16">
    <location>
        <begin position="162"/>
        <end position="215"/>
    </location>
</feature>
<evidence type="ECO:0000313" key="19">
    <source>
        <dbReference type="EMBL" id="CEJ82957.1"/>
    </source>
</evidence>
<keyword evidence="11 17" id="KW-1133">Transmembrane helix</keyword>
<keyword evidence="7" id="KW-0349">Heme</keyword>
<reference evidence="19 20" key="1">
    <citation type="journal article" date="2015" name="Genome Announc.">
        <title>Draft Genome Sequence and Gene Annotation of the Entomopathogenic Fungus Verticillium hemipterigenum.</title>
        <authorList>
            <person name="Horn F."/>
            <person name="Habel A."/>
            <person name="Scharf D.H."/>
            <person name="Dworschak J."/>
            <person name="Brakhage A.A."/>
            <person name="Guthke R."/>
            <person name="Hertweck C."/>
            <person name="Linde J."/>
        </authorList>
    </citation>
    <scope>NUCLEOTIDE SEQUENCE [LARGE SCALE GENOMIC DNA]</scope>
</reference>